<dbReference type="EMBL" id="CP045273">
    <property type="protein sequence ID" value="QJX80036.1"/>
    <property type="molecule type" value="Genomic_DNA"/>
</dbReference>
<reference evidence="1 2" key="1">
    <citation type="submission" date="2019-10" db="EMBL/GenBank/DDBJ databases">
        <title>Complete genome sequences for adaption low water activity.</title>
        <authorList>
            <person name="Zhao L."/>
            <person name="Zhong J."/>
        </authorList>
    </citation>
    <scope>NUCLEOTIDE SEQUENCE [LARGE SCALE GENOMIC DNA]</scope>
    <source>
        <strain evidence="1 2">FDU301</strain>
        <plasmid evidence="2">pfdu301a</plasmid>
    </source>
</reference>
<gene>
    <name evidence="1" type="ORF">FDZ14_28440</name>
</gene>
<keyword evidence="1" id="KW-0614">Plasmid</keyword>
<organism evidence="1 2">
    <name type="scientific">Priestia megaterium</name>
    <name type="common">Bacillus megaterium</name>
    <dbReference type="NCBI Taxonomy" id="1404"/>
    <lineage>
        <taxon>Bacteria</taxon>
        <taxon>Bacillati</taxon>
        <taxon>Bacillota</taxon>
        <taxon>Bacilli</taxon>
        <taxon>Bacillales</taxon>
        <taxon>Bacillaceae</taxon>
        <taxon>Priestia</taxon>
    </lineage>
</organism>
<proteinExistence type="predicted"/>
<sequence length="116" mass="13667">MFKKKKPCNNCPFLKNSPMKLEKERLPGIVESLEDGGDFICHKTIDYENQIDEETGMKTHYLKQNQFCAGAIIYLEKNNLYSDPLEKCQRLGLYKPEDYLKHKDMVINSMEERSVW</sequence>
<geneLocation type="plasmid" evidence="2">
    <name>pfdu301a</name>
</geneLocation>
<evidence type="ECO:0000313" key="1">
    <source>
        <dbReference type="EMBL" id="QJX80036.1"/>
    </source>
</evidence>
<dbReference type="Proteomes" id="UP000501076">
    <property type="component" value="Plasmid pFDU301A"/>
</dbReference>
<evidence type="ECO:0000313" key="2">
    <source>
        <dbReference type="Proteomes" id="UP000501076"/>
    </source>
</evidence>
<accession>A0A6M6E2U0</accession>
<dbReference type="RefSeq" id="WP_171778020.1">
    <property type="nucleotide sequence ID" value="NZ_CP045273.1"/>
</dbReference>
<protein>
    <submittedName>
        <fullName evidence="1">Uncharacterized protein</fullName>
    </submittedName>
</protein>
<name>A0A6M6E2U0_PRIMG</name>
<dbReference type="AlphaFoldDB" id="A0A6M6E2U0"/>